<evidence type="ECO:0000313" key="7">
    <source>
        <dbReference type="EMBL" id="EFO53732.1"/>
    </source>
</evidence>
<feature type="domain" description="Aminotransferase class V" evidence="6">
    <location>
        <begin position="1"/>
        <end position="90"/>
    </location>
</feature>
<keyword evidence="7" id="KW-0808">Transferase</keyword>
<evidence type="ECO:0000256" key="5">
    <source>
        <dbReference type="RuleBase" id="RU004504"/>
    </source>
</evidence>
<comment type="cofactor">
    <cofactor evidence="1 5">
        <name>pyridoxal 5'-phosphate</name>
        <dbReference type="ChEBI" id="CHEBI:597326"/>
    </cofactor>
</comment>
<dbReference type="InterPro" id="IPR000192">
    <property type="entry name" value="Aminotrans_V_dom"/>
</dbReference>
<accession>A0ABP2J5F2</accession>
<protein>
    <submittedName>
        <fullName evidence="7">Probable cysteine desulfurase</fullName>
        <ecNumber evidence="7">2.8.1.7</ecNumber>
    </submittedName>
</protein>
<reference evidence="7" key="1">
    <citation type="submission" date="2010-09" db="EMBL/GenBank/DDBJ databases">
        <authorList>
            <person name="Daugherty S.C."/>
            <person name="Kilian M."/>
            <person name="Tettelin H."/>
        </authorList>
    </citation>
    <scope>NUCLEOTIDE SEQUENCE [LARGE SCALE GENOMIC DNA]</scope>
    <source>
        <strain evidence="7">SK1302</strain>
    </source>
</reference>
<comment type="catalytic activity">
    <reaction evidence="3">
        <text>(sulfur carrier)-H + L-cysteine = (sulfur carrier)-SH + L-alanine</text>
        <dbReference type="Rhea" id="RHEA:43892"/>
        <dbReference type="Rhea" id="RHEA-COMP:14737"/>
        <dbReference type="Rhea" id="RHEA-COMP:14739"/>
        <dbReference type="ChEBI" id="CHEBI:29917"/>
        <dbReference type="ChEBI" id="CHEBI:35235"/>
        <dbReference type="ChEBI" id="CHEBI:57972"/>
        <dbReference type="ChEBI" id="CHEBI:64428"/>
        <dbReference type="EC" id="2.8.1.7"/>
    </reaction>
</comment>
<evidence type="ECO:0000256" key="3">
    <source>
        <dbReference type="ARBA" id="ARBA00050776"/>
    </source>
</evidence>
<dbReference type="EC" id="2.8.1.7" evidence="7"/>
<sequence length="101" mass="11336">MAHEVGAIMVVDGAQSTPHMKIDVQDLDVDFFAFSGHKMAGPTGIGVLYGKEKYLEQMSPVEFGGEMIDFVYEQSASWKELPWKFEAGTPIWQVRLDLLLQ</sequence>
<proteinExistence type="inferred from homology"/>
<dbReference type="PROSITE" id="PS00595">
    <property type="entry name" value="AA_TRANSFER_CLASS_5"/>
    <property type="match status" value="1"/>
</dbReference>
<dbReference type="EMBL" id="AEDY01000095">
    <property type="protein sequence ID" value="EFO53732.1"/>
    <property type="molecule type" value="Genomic_DNA"/>
</dbReference>
<evidence type="ECO:0000256" key="1">
    <source>
        <dbReference type="ARBA" id="ARBA00001933"/>
    </source>
</evidence>
<dbReference type="PANTHER" id="PTHR43586:SF8">
    <property type="entry name" value="CYSTEINE DESULFURASE 1, CHLOROPLASTIC"/>
    <property type="match status" value="1"/>
</dbReference>
<name>A0ABP2J5F2_9STRE</name>
<dbReference type="PANTHER" id="PTHR43586">
    <property type="entry name" value="CYSTEINE DESULFURASE"/>
    <property type="match status" value="1"/>
</dbReference>
<dbReference type="Gene3D" id="3.40.640.10">
    <property type="entry name" value="Type I PLP-dependent aspartate aminotransferase-like (Major domain)"/>
    <property type="match status" value="1"/>
</dbReference>
<dbReference type="Pfam" id="PF00266">
    <property type="entry name" value="Aminotran_5"/>
    <property type="match status" value="1"/>
</dbReference>
<gene>
    <name evidence="7" type="ORF">SIN_1562</name>
</gene>
<organism evidence="7">
    <name type="scientific">Streptococcus infantis SK1302</name>
    <dbReference type="NCBI Taxonomy" id="871237"/>
    <lineage>
        <taxon>Bacteria</taxon>
        <taxon>Bacillati</taxon>
        <taxon>Bacillota</taxon>
        <taxon>Bacilli</taxon>
        <taxon>Lactobacillales</taxon>
        <taxon>Streptococcaceae</taxon>
        <taxon>Streptococcus</taxon>
    </lineage>
</organism>
<keyword evidence="2" id="KW-0663">Pyridoxal phosphate</keyword>
<dbReference type="InterPro" id="IPR015421">
    <property type="entry name" value="PyrdxlP-dep_Trfase_major"/>
</dbReference>
<comment type="caution">
    <text evidence="7">The sequence shown here is derived from an EMBL/GenBank/DDBJ whole genome shotgun (WGS) entry which is preliminary data.</text>
</comment>
<dbReference type="InterPro" id="IPR015424">
    <property type="entry name" value="PyrdxlP-dep_Trfase"/>
</dbReference>
<dbReference type="SUPFAM" id="SSF53383">
    <property type="entry name" value="PLP-dependent transferases"/>
    <property type="match status" value="1"/>
</dbReference>
<dbReference type="GO" id="GO:0031071">
    <property type="term" value="F:cysteine desulfurase activity"/>
    <property type="evidence" value="ECO:0007669"/>
    <property type="project" value="UniProtKB-EC"/>
</dbReference>
<comment type="similarity">
    <text evidence="4">Belongs to the class-V pyridoxal-phosphate-dependent aminotransferase family.</text>
</comment>
<evidence type="ECO:0000256" key="4">
    <source>
        <dbReference type="RuleBase" id="RU004075"/>
    </source>
</evidence>
<evidence type="ECO:0000256" key="2">
    <source>
        <dbReference type="ARBA" id="ARBA00022898"/>
    </source>
</evidence>
<dbReference type="InterPro" id="IPR020578">
    <property type="entry name" value="Aminotrans_V_PyrdxlP_BS"/>
</dbReference>
<evidence type="ECO:0000259" key="6">
    <source>
        <dbReference type="Pfam" id="PF00266"/>
    </source>
</evidence>